<evidence type="ECO:0000259" key="7">
    <source>
        <dbReference type="PROSITE" id="PS51918"/>
    </source>
</evidence>
<dbReference type="GO" id="GO:0046872">
    <property type="term" value="F:metal ion binding"/>
    <property type="evidence" value="ECO:0007669"/>
    <property type="project" value="UniProtKB-KW"/>
</dbReference>
<keyword evidence="5" id="KW-0408">Iron</keyword>
<accession>A0A9X2HL39</accession>
<keyword evidence="2" id="KW-0004">4Fe-4S</keyword>
<keyword evidence="4" id="KW-0479">Metal-binding</keyword>
<dbReference type="GO" id="GO:0003824">
    <property type="term" value="F:catalytic activity"/>
    <property type="evidence" value="ECO:0007669"/>
    <property type="project" value="InterPro"/>
</dbReference>
<name>A0A9X2HL39_9SPHN</name>
<dbReference type="SFLD" id="SFLDG01386">
    <property type="entry name" value="main_SPASM_domain-containing"/>
    <property type="match status" value="1"/>
</dbReference>
<keyword evidence="6" id="KW-0411">Iron-sulfur</keyword>
<dbReference type="InterPro" id="IPR023885">
    <property type="entry name" value="4Fe4S-binding_SPASM_dom"/>
</dbReference>
<dbReference type="PANTHER" id="PTHR11228:SF7">
    <property type="entry name" value="PQQA PEPTIDE CYCLASE"/>
    <property type="match status" value="1"/>
</dbReference>
<dbReference type="InterPro" id="IPR017200">
    <property type="entry name" value="PqqE-like"/>
</dbReference>
<dbReference type="AlphaFoldDB" id="A0A9X2HL39"/>
<dbReference type="InterPro" id="IPR058240">
    <property type="entry name" value="rSAM_sf"/>
</dbReference>
<dbReference type="Pfam" id="PF04055">
    <property type="entry name" value="Radical_SAM"/>
    <property type="match status" value="1"/>
</dbReference>
<feature type="domain" description="Radical SAM core" evidence="7">
    <location>
        <begin position="30"/>
        <end position="254"/>
    </location>
</feature>
<dbReference type="SUPFAM" id="SSF102114">
    <property type="entry name" value="Radical SAM enzymes"/>
    <property type="match status" value="1"/>
</dbReference>
<dbReference type="CDD" id="cd21109">
    <property type="entry name" value="SPASM"/>
    <property type="match status" value="1"/>
</dbReference>
<dbReference type="InterPro" id="IPR013785">
    <property type="entry name" value="Aldolase_TIM"/>
</dbReference>
<gene>
    <name evidence="8" type="ORF">M9978_22690</name>
</gene>
<evidence type="ECO:0000256" key="2">
    <source>
        <dbReference type="ARBA" id="ARBA00022485"/>
    </source>
</evidence>
<dbReference type="SFLD" id="SFLDS00029">
    <property type="entry name" value="Radical_SAM"/>
    <property type="match status" value="1"/>
</dbReference>
<dbReference type="Gene3D" id="3.20.20.70">
    <property type="entry name" value="Aldolase class I"/>
    <property type="match status" value="1"/>
</dbReference>
<dbReference type="PIRSF" id="PIRSF037420">
    <property type="entry name" value="PQQ_syn_pqqE"/>
    <property type="match status" value="1"/>
</dbReference>
<dbReference type="GO" id="GO:0051539">
    <property type="term" value="F:4 iron, 4 sulfur cluster binding"/>
    <property type="evidence" value="ECO:0007669"/>
    <property type="project" value="UniProtKB-KW"/>
</dbReference>
<dbReference type="InterPro" id="IPR050377">
    <property type="entry name" value="Radical_SAM_PqqE_MftC-like"/>
</dbReference>
<proteinExistence type="predicted"/>
<evidence type="ECO:0000256" key="1">
    <source>
        <dbReference type="ARBA" id="ARBA00001966"/>
    </source>
</evidence>
<keyword evidence="9" id="KW-1185">Reference proteome</keyword>
<dbReference type="SFLD" id="SFLDG01067">
    <property type="entry name" value="SPASM/twitch_domain_containing"/>
    <property type="match status" value="1"/>
</dbReference>
<dbReference type="Proteomes" id="UP001139451">
    <property type="component" value="Unassembled WGS sequence"/>
</dbReference>
<dbReference type="RefSeq" id="WP_254297416.1">
    <property type="nucleotide sequence ID" value="NZ_JAMLDX010000037.1"/>
</dbReference>
<keyword evidence="3" id="KW-0949">S-adenosyl-L-methionine</keyword>
<evidence type="ECO:0000256" key="5">
    <source>
        <dbReference type="ARBA" id="ARBA00023004"/>
    </source>
</evidence>
<evidence type="ECO:0000256" key="6">
    <source>
        <dbReference type="ARBA" id="ARBA00023014"/>
    </source>
</evidence>
<evidence type="ECO:0000256" key="4">
    <source>
        <dbReference type="ARBA" id="ARBA00022723"/>
    </source>
</evidence>
<organism evidence="8 9">
    <name type="scientific">Sphingomonas tagetis</name>
    <dbReference type="NCBI Taxonomy" id="2949092"/>
    <lineage>
        <taxon>Bacteria</taxon>
        <taxon>Pseudomonadati</taxon>
        <taxon>Pseudomonadota</taxon>
        <taxon>Alphaproteobacteria</taxon>
        <taxon>Sphingomonadales</taxon>
        <taxon>Sphingomonadaceae</taxon>
        <taxon>Sphingomonas</taxon>
    </lineage>
</organism>
<dbReference type="PROSITE" id="PS51918">
    <property type="entry name" value="RADICAL_SAM"/>
    <property type="match status" value="1"/>
</dbReference>
<dbReference type="PANTHER" id="PTHR11228">
    <property type="entry name" value="RADICAL SAM DOMAIN PROTEIN"/>
    <property type="match status" value="1"/>
</dbReference>
<evidence type="ECO:0000313" key="8">
    <source>
        <dbReference type="EMBL" id="MCP3733216.1"/>
    </source>
</evidence>
<reference evidence="8" key="1">
    <citation type="submission" date="2022-05" db="EMBL/GenBank/DDBJ databases">
        <title>Sphingomonas sp. strain MG17 Genome sequencing and assembly.</title>
        <authorList>
            <person name="Kim I."/>
        </authorList>
    </citation>
    <scope>NUCLEOTIDE SEQUENCE</scope>
    <source>
        <strain evidence="8">MG17</strain>
    </source>
</reference>
<comment type="caution">
    <text evidence="8">The sequence shown here is derived from an EMBL/GenBank/DDBJ whole genome shotgun (WGS) entry which is preliminary data.</text>
</comment>
<dbReference type="EMBL" id="JAMLDX010000037">
    <property type="protein sequence ID" value="MCP3733216.1"/>
    <property type="molecule type" value="Genomic_DNA"/>
</dbReference>
<comment type="cofactor">
    <cofactor evidence="1">
        <name>[4Fe-4S] cluster</name>
        <dbReference type="ChEBI" id="CHEBI:49883"/>
    </cofactor>
</comment>
<protein>
    <submittedName>
        <fullName evidence="8">Radical SAM protein</fullName>
    </submittedName>
</protein>
<dbReference type="Pfam" id="PF13186">
    <property type="entry name" value="SPASM"/>
    <property type="match status" value="1"/>
</dbReference>
<sequence>MKATDVLKLGRIAVSRAAREAVYLRSGVDITRPSSIRAIVTERCNYKCLYCNHWRQQSYPDEMSLEEWQGILTSLRSFLGYYVVQFMGGEPFVWKGFVELIESCAANEIGWGVITNGSALTKSVAERMAQAQPVNIDVSLDSTDPAVHDRARGVAGSRDKVMEGIRHLSDARAAVGAQFPIRIKTTVDRHNFGGLEDLIKWAANVPGTIVDPSPVRLAAPDAQAHHYLGPAEWAQFEAAMMRLIEMKRAGWPIETTEAKLRAFASHFRGERTEHGYEECRVGLRNLNINPMGDVTHCWNFERIGNLRSQSAKAIWHSPDRQAQVERTINCSQAKGNLCGMACSSHRSLAQEVSRGLMLLRAG</sequence>
<evidence type="ECO:0000313" key="9">
    <source>
        <dbReference type="Proteomes" id="UP001139451"/>
    </source>
</evidence>
<dbReference type="CDD" id="cd01335">
    <property type="entry name" value="Radical_SAM"/>
    <property type="match status" value="1"/>
</dbReference>
<evidence type="ECO:0000256" key="3">
    <source>
        <dbReference type="ARBA" id="ARBA00022691"/>
    </source>
</evidence>
<dbReference type="InterPro" id="IPR007197">
    <property type="entry name" value="rSAM"/>
</dbReference>